<evidence type="ECO:0000313" key="8">
    <source>
        <dbReference type="Proteomes" id="UP000032749"/>
    </source>
</evidence>
<name>R4YQ95_OLEAN</name>
<comment type="similarity">
    <text evidence="1">Belongs to the class IV-like SAM-binding methyltransferase superfamily. RNA methyltransferase TrmH family.</text>
</comment>
<accession>R4YQ95</accession>
<keyword evidence="4 5" id="KW-0949">S-adenosyl-L-methionine</keyword>
<dbReference type="Gene3D" id="3.40.1280.10">
    <property type="match status" value="1"/>
</dbReference>
<dbReference type="GO" id="GO:0003723">
    <property type="term" value="F:RNA binding"/>
    <property type="evidence" value="ECO:0007669"/>
    <property type="project" value="InterPro"/>
</dbReference>
<dbReference type="InterPro" id="IPR001537">
    <property type="entry name" value="SpoU_MeTrfase"/>
</dbReference>
<dbReference type="PANTHER" id="PTHR42786">
    <property type="entry name" value="TRNA/RRNA METHYLTRANSFERASE"/>
    <property type="match status" value="1"/>
</dbReference>
<dbReference type="PIRSF" id="PIRSF004808">
    <property type="entry name" value="LasT"/>
    <property type="match status" value="1"/>
</dbReference>
<dbReference type="Proteomes" id="UP000032749">
    <property type="component" value="Chromosome"/>
</dbReference>
<dbReference type="GO" id="GO:0005829">
    <property type="term" value="C:cytosol"/>
    <property type="evidence" value="ECO:0007669"/>
    <property type="project" value="TreeGrafter"/>
</dbReference>
<dbReference type="KEGG" id="oai:OLEAN_C30860"/>
<gene>
    <name evidence="5" type="primary">trmJ</name>
    <name evidence="7" type="ORF">OLEAN_C30860</name>
</gene>
<dbReference type="AlphaFoldDB" id="R4YQ95"/>
<dbReference type="NCBIfam" id="TIGR00050">
    <property type="entry name" value="rRNA_methyl_1"/>
    <property type="match status" value="1"/>
</dbReference>
<feature type="domain" description="tRNA/rRNA methyltransferase SpoU type" evidence="6">
    <location>
        <begin position="11"/>
        <end position="159"/>
    </location>
</feature>
<evidence type="ECO:0000256" key="3">
    <source>
        <dbReference type="ARBA" id="ARBA00022679"/>
    </source>
</evidence>
<dbReference type="PANTHER" id="PTHR42786:SF2">
    <property type="entry name" value="TRNA (CYTIDINE_URIDINE-2'-O-)-METHYLTRANSFERASE TRMJ"/>
    <property type="match status" value="1"/>
</dbReference>
<dbReference type="STRING" id="698738.OLEAN_C30860"/>
<keyword evidence="5" id="KW-0963">Cytoplasm</keyword>
<keyword evidence="3 7" id="KW-0808">Transferase</keyword>
<comment type="subcellular location">
    <subcellularLocation>
        <location evidence="5">Cytoplasm</location>
    </subcellularLocation>
</comment>
<proteinExistence type="inferred from homology"/>
<protein>
    <recommendedName>
        <fullName evidence="5">tRNA (cytidine/uridine-2'-O-)-methyltransferase TrmJ</fullName>
        <ecNumber evidence="5">2.1.1.200</ecNumber>
    </recommendedName>
    <alternativeName>
        <fullName evidence="5">tRNA (cytidine(32)/uridine(32)-2'-O)-methyltransferase</fullName>
    </alternativeName>
    <alternativeName>
        <fullName evidence="5">tRNA Cm32/Um32 methyltransferase</fullName>
    </alternativeName>
</protein>
<dbReference type="EC" id="2.1.1.200" evidence="5"/>
<dbReference type="FunFam" id="3.40.1280.10:FF:000006">
    <property type="entry name" value="Uncharacterized tRNA/rRNA methyltransferase HI_0380"/>
    <property type="match status" value="1"/>
</dbReference>
<comment type="catalytic activity">
    <reaction evidence="5">
        <text>cytidine(32) in tRNA + S-adenosyl-L-methionine = 2'-O-methylcytidine(32) in tRNA + S-adenosyl-L-homocysteine + H(+)</text>
        <dbReference type="Rhea" id="RHEA:42932"/>
        <dbReference type="Rhea" id="RHEA-COMP:10288"/>
        <dbReference type="Rhea" id="RHEA-COMP:10289"/>
        <dbReference type="ChEBI" id="CHEBI:15378"/>
        <dbReference type="ChEBI" id="CHEBI:57856"/>
        <dbReference type="ChEBI" id="CHEBI:59789"/>
        <dbReference type="ChEBI" id="CHEBI:74495"/>
        <dbReference type="ChEBI" id="CHEBI:82748"/>
        <dbReference type="EC" id="2.1.1.200"/>
    </reaction>
</comment>
<dbReference type="GO" id="GO:0002128">
    <property type="term" value="P:tRNA nucleoside ribose methylation"/>
    <property type="evidence" value="ECO:0007669"/>
    <property type="project" value="TreeGrafter"/>
</dbReference>
<dbReference type="HOGENOM" id="CLU_056931_0_1_6"/>
<comment type="function">
    <text evidence="5">Catalyzes the formation of 2'O-methylated cytidine (Cm32) or 2'O-methylated uridine (Um32) at position 32 in tRNA.</text>
</comment>
<dbReference type="PATRIC" id="fig|698738.3.peg.3208"/>
<keyword evidence="5" id="KW-0819">tRNA processing</keyword>
<comment type="catalytic activity">
    <reaction evidence="5">
        <text>uridine(32) in tRNA + S-adenosyl-L-methionine = 2'-O-methyluridine(32) in tRNA + S-adenosyl-L-homocysteine + H(+)</text>
        <dbReference type="Rhea" id="RHEA:42936"/>
        <dbReference type="Rhea" id="RHEA-COMP:10107"/>
        <dbReference type="Rhea" id="RHEA-COMP:10290"/>
        <dbReference type="ChEBI" id="CHEBI:15378"/>
        <dbReference type="ChEBI" id="CHEBI:57856"/>
        <dbReference type="ChEBI" id="CHEBI:59789"/>
        <dbReference type="ChEBI" id="CHEBI:65315"/>
        <dbReference type="ChEBI" id="CHEBI:74478"/>
        <dbReference type="EC" id="2.1.1.200"/>
    </reaction>
</comment>
<dbReference type="EMBL" id="FO203512">
    <property type="protein sequence ID" value="CCK77262.1"/>
    <property type="molecule type" value="Genomic_DNA"/>
</dbReference>
<dbReference type="SUPFAM" id="SSF75217">
    <property type="entry name" value="alpha/beta knot"/>
    <property type="match status" value="1"/>
</dbReference>
<organism evidence="7 8">
    <name type="scientific">Oleispira antarctica RB-8</name>
    <dbReference type="NCBI Taxonomy" id="698738"/>
    <lineage>
        <taxon>Bacteria</taxon>
        <taxon>Pseudomonadati</taxon>
        <taxon>Pseudomonadota</taxon>
        <taxon>Gammaproteobacteria</taxon>
        <taxon>Oceanospirillales</taxon>
        <taxon>Oceanospirillaceae</taxon>
        <taxon>Oleispira</taxon>
    </lineage>
</organism>
<dbReference type="InterPro" id="IPR029028">
    <property type="entry name" value="Alpha/beta_knot_MTases"/>
</dbReference>
<dbReference type="GO" id="GO:0106339">
    <property type="term" value="F:tRNA (cytidine(32)-2'-O)-methyltransferase activity"/>
    <property type="evidence" value="ECO:0007669"/>
    <property type="project" value="RHEA"/>
</dbReference>
<evidence type="ECO:0000313" key="7">
    <source>
        <dbReference type="EMBL" id="CCK77262.1"/>
    </source>
</evidence>
<evidence type="ECO:0000256" key="4">
    <source>
        <dbReference type="ARBA" id="ARBA00022691"/>
    </source>
</evidence>
<dbReference type="CDD" id="cd18093">
    <property type="entry name" value="SpoU-like_TrmJ"/>
    <property type="match status" value="1"/>
</dbReference>
<dbReference type="GO" id="GO:0160206">
    <property type="term" value="F:tRNA (cytidine(32)/uridine(32)-2'-O)-methyltransferase activity"/>
    <property type="evidence" value="ECO:0007669"/>
    <property type="project" value="UniProtKB-EC"/>
</dbReference>
<keyword evidence="8" id="KW-1185">Reference proteome</keyword>
<dbReference type="Gene3D" id="1.10.8.590">
    <property type="match status" value="1"/>
</dbReference>
<reference evidence="7 8" key="1">
    <citation type="journal article" date="2013" name="Nat. Commun.">
        <title>Genome sequence and functional genomic analysis of the oil-degrading bacterium Oleispira antarctica.</title>
        <authorList>
            <person name="Kube M."/>
            <person name="Chernikova T.N."/>
            <person name="Al-Ramahi Y."/>
            <person name="Beloqui A."/>
            <person name="Lopez-Cortez N."/>
            <person name="Guazzaroni M.E."/>
            <person name="Heipieper H.J."/>
            <person name="Klages S."/>
            <person name="Kotsyurbenko O.R."/>
            <person name="Langer I."/>
            <person name="Nechitaylo T.Y."/>
            <person name="Lunsdorf H."/>
            <person name="Fernandez M."/>
            <person name="Juarez S."/>
            <person name="Ciordia S."/>
            <person name="Singer A."/>
            <person name="Kagan O."/>
            <person name="Egorova O."/>
            <person name="Petit P.A."/>
            <person name="Stogios P."/>
            <person name="Kim Y."/>
            <person name="Tchigvintsev A."/>
            <person name="Flick R."/>
            <person name="Denaro R."/>
            <person name="Genovese M."/>
            <person name="Albar J.P."/>
            <person name="Reva O.N."/>
            <person name="Martinez-Gomariz M."/>
            <person name="Tran H."/>
            <person name="Ferrer M."/>
            <person name="Savchenko A."/>
            <person name="Yakunin A.F."/>
            <person name="Yakimov M.M."/>
            <person name="Golyshina O.V."/>
            <person name="Reinhardt R."/>
            <person name="Golyshin P.N."/>
        </authorList>
    </citation>
    <scope>NUCLEOTIDE SEQUENCE [LARGE SCALE GENOMIC DNA]</scope>
</reference>
<comment type="subunit">
    <text evidence="5">Homodimer.</text>
</comment>
<dbReference type="InterPro" id="IPR004384">
    <property type="entry name" value="RNA_MeTrfase_TrmJ/LasT"/>
</dbReference>
<dbReference type="InterPro" id="IPR029026">
    <property type="entry name" value="tRNA_m1G_MTases_N"/>
</dbReference>
<evidence type="ECO:0000259" key="6">
    <source>
        <dbReference type="Pfam" id="PF00588"/>
    </source>
</evidence>
<keyword evidence="2 5" id="KW-0489">Methyltransferase</keyword>
<evidence type="ECO:0000256" key="5">
    <source>
        <dbReference type="RuleBase" id="RU362024"/>
    </source>
</evidence>
<evidence type="ECO:0000256" key="1">
    <source>
        <dbReference type="ARBA" id="ARBA00007228"/>
    </source>
</evidence>
<dbReference type="Pfam" id="PF00588">
    <property type="entry name" value="SpoU_methylase"/>
    <property type="match status" value="1"/>
</dbReference>
<sequence>MNSSNNILDSIRIVLVQTYHPGNIGAIARAMKTMGLNELYLVDPREYPADEASSRAAGALDVLDNAIVVESLTEAIADCTQVFATSARKRNYTRPQVSAEEAAGWIKANPNEKIAIVFGRERMGLSNEQLGLCQQLLYIPGNPEYDVLNIGSAVQIVSYELFKQFGLHRDDLVSTTETSSIEASAESEEYASQQDMERFYQHLESTLSDTGFLVKNHPGEAILRLQQMFARAQPNAKELRMLRGILGSVDKLTNKT</sequence>
<evidence type="ECO:0000256" key="2">
    <source>
        <dbReference type="ARBA" id="ARBA00022603"/>
    </source>
</evidence>